<evidence type="ECO:0000313" key="1">
    <source>
        <dbReference type="EMBL" id="NNH67526.1"/>
    </source>
</evidence>
<reference evidence="1 2" key="1">
    <citation type="submission" date="2020-04" db="EMBL/GenBank/DDBJ databases">
        <title>Rhizobium bacterial biofertilizers improve the content of phenolic compounds of Lactuca sativa L. under non-saline and saline-stress conditions.</title>
        <authorList>
            <person name="Ayuso-Calles M."/>
            <person name="Garcia-Estevez I."/>
            <person name="Jimenez-Gomez A."/>
            <person name="Flores-Felix J.D."/>
            <person name="Escribano-Bailon M."/>
            <person name="Rivas R."/>
        </authorList>
    </citation>
    <scope>NUCLEOTIDE SEQUENCE [LARGE SCALE GENOMIC DNA]</scope>
    <source>
        <strain evidence="1 2">GPTR02</strain>
    </source>
</reference>
<proteinExistence type="predicted"/>
<organism evidence="1 2">
    <name type="scientific">Rhizobium laguerreae</name>
    <dbReference type="NCBI Taxonomy" id="1076926"/>
    <lineage>
        <taxon>Bacteria</taxon>
        <taxon>Pseudomonadati</taxon>
        <taxon>Pseudomonadota</taxon>
        <taxon>Alphaproteobacteria</taxon>
        <taxon>Hyphomicrobiales</taxon>
        <taxon>Rhizobiaceae</taxon>
        <taxon>Rhizobium/Agrobacterium group</taxon>
        <taxon>Rhizobium</taxon>
    </lineage>
</organism>
<dbReference type="RefSeq" id="WP_170282693.1">
    <property type="nucleotide sequence ID" value="NZ_JABEQY010000041.1"/>
</dbReference>
<dbReference type="AlphaFoldDB" id="A0A7Y2RB26"/>
<name>A0A7Y2RB26_9HYPH</name>
<dbReference type="EMBL" id="JABEQY010000041">
    <property type="protein sequence ID" value="NNH67526.1"/>
    <property type="molecule type" value="Genomic_DNA"/>
</dbReference>
<sequence length="61" mass="6611">MPYVTRNDDNEIAGLFEQFQGGYAEELLPDDAAEVVAFSAKADAALAACRAEMSRLTREGD</sequence>
<gene>
    <name evidence="1" type="ORF">HLI17_30450</name>
</gene>
<protein>
    <submittedName>
        <fullName evidence="1">Uncharacterized protein</fullName>
    </submittedName>
</protein>
<comment type="caution">
    <text evidence="1">The sequence shown here is derived from an EMBL/GenBank/DDBJ whole genome shotgun (WGS) entry which is preliminary data.</text>
</comment>
<evidence type="ECO:0000313" key="2">
    <source>
        <dbReference type="Proteomes" id="UP000530654"/>
    </source>
</evidence>
<dbReference type="Proteomes" id="UP000530654">
    <property type="component" value="Unassembled WGS sequence"/>
</dbReference>
<accession>A0A7Y2RB26</accession>